<evidence type="ECO:0000256" key="2">
    <source>
        <dbReference type="ARBA" id="ARBA00022859"/>
    </source>
</evidence>
<feature type="region of interest" description="Disordered" evidence="3">
    <location>
        <begin position="179"/>
        <end position="201"/>
    </location>
</feature>
<dbReference type="PANTHER" id="PTHR34339">
    <property type="entry name" value="STIMULATOR OF INTERFERON GENES PROTEIN"/>
    <property type="match status" value="1"/>
</dbReference>
<dbReference type="InterPro" id="IPR038623">
    <property type="entry name" value="STING_C_sf"/>
</dbReference>
<dbReference type="OrthoDB" id="6053839at2759"/>
<dbReference type="GO" id="GO:0005776">
    <property type="term" value="C:autophagosome"/>
    <property type="evidence" value="ECO:0007669"/>
    <property type="project" value="TreeGrafter"/>
</dbReference>
<dbReference type="InterPro" id="IPR029158">
    <property type="entry name" value="STING"/>
</dbReference>
<name>A0A2B4SKY0_STYPI</name>
<dbReference type="Gene3D" id="3.40.50.12100">
    <property type="entry name" value="Stimulator of interferon genes protein"/>
    <property type="match status" value="1"/>
</dbReference>
<evidence type="ECO:0000313" key="6">
    <source>
        <dbReference type="Proteomes" id="UP000225706"/>
    </source>
</evidence>
<dbReference type="GO" id="GO:0045087">
    <property type="term" value="P:innate immune response"/>
    <property type="evidence" value="ECO:0007669"/>
    <property type="project" value="UniProtKB-KW"/>
</dbReference>
<comment type="caution">
    <text evidence="5">The sequence shown here is derived from an EMBL/GenBank/DDBJ whole genome shotgun (WGS) entry which is preliminary data.</text>
</comment>
<dbReference type="Gene3D" id="1.20.5.5200">
    <property type="match status" value="1"/>
</dbReference>
<dbReference type="GO" id="GO:0005789">
    <property type="term" value="C:endoplasmic reticulum membrane"/>
    <property type="evidence" value="ECO:0007669"/>
    <property type="project" value="TreeGrafter"/>
</dbReference>
<dbReference type="PANTHER" id="PTHR34339:SF1">
    <property type="entry name" value="STIMULATOR OF INTERFERON GENES PROTEIN"/>
    <property type="match status" value="1"/>
</dbReference>
<dbReference type="GO" id="GO:0061507">
    <property type="term" value="F:2',3'-cyclic GMP-AMP binding"/>
    <property type="evidence" value="ECO:0007669"/>
    <property type="project" value="TreeGrafter"/>
</dbReference>
<dbReference type="GO" id="GO:0016239">
    <property type="term" value="P:positive regulation of macroautophagy"/>
    <property type="evidence" value="ECO:0007669"/>
    <property type="project" value="TreeGrafter"/>
</dbReference>
<dbReference type="GO" id="GO:0002218">
    <property type="term" value="P:activation of innate immune response"/>
    <property type="evidence" value="ECO:0007669"/>
    <property type="project" value="InterPro"/>
</dbReference>
<proteinExistence type="predicted"/>
<evidence type="ECO:0000256" key="3">
    <source>
        <dbReference type="SAM" id="MobiDB-lite"/>
    </source>
</evidence>
<feature type="region of interest" description="Disordered" evidence="3">
    <location>
        <begin position="1"/>
        <end position="25"/>
    </location>
</feature>
<gene>
    <name evidence="5" type="primary">TMEM173</name>
    <name evidence="5" type="ORF">AWC38_SpisGene6025</name>
</gene>
<dbReference type="GO" id="GO:0032481">
    <property type="term" value="P:positive regulation of type I interferon production"/>
    <property type="evidence" value="ECO:0007669"/>
    <property type="project" value="InterPro"/>
</dbReference>
<dbReference type="GO" id="GO:0035438">
    <property type="term" value="F:cyclic-di-GMP binding"/>
    <property type="evidence" value="ECO:0007669"/>
    <property type="project" value="TreeGrafter"/>
</dbReference>
<organism evidence="5 6">
    <name type="scientific">Stylophora pistillata</name>
    <name type="common">Smooth cauliflower coral</name>
    <dbReference type="NCBI Taxonomy" id="50429"/>
    <lineage>
        <taxon>Eukaryota</taxon>
        <taxon>Metazoa</taxon>
        <taxon>Cnidaria</taxon>
        <taxon>Anthozoa</taxon>
        <taxon>Hexacorallia</taxon>
        <taxon>Scleractinia</taxon>
        <taxon>Astrocoeniina</taxon>
        <taxon>Pocilloporidae</taxon>
        <taxon>Stylophora</taxon>
    </lineage>
</organism>
<dbReference type="STRING" id="50429.A0A2B4SKY0"/>
<evidence type="ECO:0000256" key="1">
    <source>
        <dbReference type="ARBA" id="ARBA00022588"/>
    </source>
</evidence>
<sequence>MADNPLPRGNDLTQQENNGFGPLFKRRGRTTTATSAIMVLSPVEKSDLYEKENKNVADGLAKGFYFGYLRLVLPQLNEKIADSVEFRYLLNAKKVFILLPKTCFTCDSIVDADSRVKWADDLPPLEISRGGILKRIYKHAVYKVEMPCPDGTVEEYHFILEYAMPLMTLYDMSQYADPPLSHEERGSSGGVVPPKIDRNSG</sequence>
<accession>A0A2B4SKY0</accession>
<dbReference type="InterPro" id="IPR055432">
    <property type="entry name" value="STING_LBD"/>
</dbReference>
<keyword evidence="1" id="KW-0399">Innate immunity</keyword>
<evidence type="ECO:0000313" key="5">
    <source>
        <dbReference type="EMBL" id="PFX29187.1"/>
    </source>
</evidence>
<protein>
    <submittedName>
        <fullName evidence="5">Stimulator of interferon genes protein</fullName>
    </submittedName>
</protein>
<dbReference type="AlphaFoldDB" id="A0A2B4SKY0"/>
<feature type="domain" description="STING ligand-binding" evidence="4">
    <location>
        <begin position="55"/>
        <end position="185"/>
    </location>
</feature>
<evidence type="ECO:0000259" key="4">
    <source>
        <dbReference type="Pfam" id="PF15009"/>
    </source>
</evidence>
<dbReference type="EMBL" id="LSMT01000069">
    <property type="protein sequence ID" value="PFX29187.1"/>
    <property type="molecule type" value="Genomic_DNA"/>
</dbReference>
<dbReference type="Proteomes" id="UP000225706">
    <property type="component" value="Unassembled WGS sequence"/>
</dbReference>
<keyword evidence="2" id="KW-0391">Immunity</keyword>
<dbReference type="GO" id="GO:0061709">
    <property type="term" value="P:reticulophagy"/>
    <property type="evidence" value="ECO:0007669"/>
    <property type="project" value="TreeGrafter"/>
</dbReference>
<dbReference type="Pfam" id="PF15009">
    <property type="entry name" value="STING_LBD"/>
    <property type="match status" value="1"/>
</dbReference>
<reference evidence="6" key="1">
    <citation type="journal article" date="2017" name="bioRxiv">
        <title>Comparative analysis of the genomes of Stylophora pistillata and Acropora digitifera provides evidence for extensive differences between species of corals.</title>
        <authorList>
            <person name="Voolstra C.R."/>
            <person name="Li Y."/>
            <person name="Liew Y.J."/>
            <person name="Baumgarten S."/>
            <person name="Zoccola D."/>
            <person name="Flot J.-F."/>
            <person name="Tambutte S."/>
            <person name="Allemand D."/>
            <person name="Aranda M."/>
        </authorList>
    </citation>
    <scope>NUCLEOTIDE SEQUENCE [LARGE SCALE GENOMIC DNA]</scope>
</reference>
<dbReference type="GO" id="GO:0000045">
    <property type="term" value="P:autophagosome assembly"/>
    <property type="evidence" value="ECO:0007669"/>
    <property type="project" value="TreeGrafter"/>
</dbReference>
<keyword evidence="6" id="KW-1185">Reference proteome</keyword>